<dbReference type="EMBL" id="VBSN01000038">
    <property type="protein sequence ID" value="KAA6439273.1"/>
    <property type="molecule type" value="Genomic_DNA"/>
</dbReference>
<evidence type="ECO:0000256" key="1">
    <source>
        <dbReference type="SAM" id="SignalP"/>
    </source>
</evidence>
<dbReference type="Proteomes" id="UP000323994">
    <property type="component" value="Unassembled WGS sequence"/>
</dbReference>
<comment type="caution">
    <text evidence="2">The sequence shown here is derived from an EMBL/GenBank/DDBJ whole genome shotgun (WGS) entry which is preliminary data.</text>
</comment>
<accession>A0A5M8QXX4</accession>
<dbReference type="AlphaFoldDB" id="A0A5M8QXX4"/>
<protein>
    <submittedName>
        <fullName evidence="2">Uncharacterized protein</fullName>
    </submittedName>
</protein>
<keyword evidence="1" id="KW-0732">Signal</keyword>
<keyword evidence="3" id="KW-1185">Reference proteome</keyword>
<evidence type="ECO:0000313" key="2">
    <source>
        <dbReference type="EMBL" id="KAA6439273.1"/>
    </source>
</evidence>
<feature type="signal peptide" evidence="1">
    <location>
        <begin position="1"/>
        <end position="19"/>
    </location>
</feature>
<reference evidence="2 3" key="1">
    <citation type="submission" date="2019-05" db="EMBL/GenBank/DDBJ databases">
        <authorList>
            <person name="Qu J.-H."/>
        </authorList>
    </citation>
    <scope>NUCLEOTIDE SEQUENCE [LARGE SCALE GENOMIC DNA]</scope>
    <source>
        <strain evidence="2 3">NS28</strain>
    </source>
</reference>
<organism evidence="2 3">
    <name type="scientific">Dyadobacter flavalbus</name>
    <dbReference type="NCBI Taxonomy" id="2579942"/>
    <lineage>
        <taxon>Bacteria</taxon>
        <taxon>Pseudomonadati</taxon>
        <taxon>Bacteroidota</taxon>
        <taxon>Cytophagia</taxon>
        <taxon>Cytophagales</taxon>
        <taxon>Spirosomataceae</taxon>
        <taxon>Dyadobacter</taxon>
    </lineage>
</organism>
<dbReference type="OrthoDB" id="963524at2"/>
<proteinExistence type="predicted"/>
<gene>
    <name evidence="2" type="ORF">FEM33_13450</name>
</gene>
<evidence type="ECO:0000313" key="3">
    <source>
        <dbReference type="Proteomes" id="UP000323994"/>
    </source>
</evidence>
<sequence>MKSLFIASVLILSGVAVHAQDFESDLKKMNDQIESAYKDKKVTAVEYGKLIREQDLIRAAIEKAQADDVMTSDEKNRINSKIIRSKKRLAKYKTNREVY</sequence>
<feature type="chain" id="PRO_5024391281" evidence="1">
    <location>
        <begin position="20"/>
        <end position="99"/>
    </location>
</feature>
<name>A0A5M8QXX4_9BACT</name>
<dbReference type="RefSeq" id="WP_139012523.1">
    <property type="nucleotide sequence ID" value="NZ_VBSN01000038.1"/>
</dbReference>